<keyword evidence="1" id="KW-1133">Transmembrane helix</keyword>
<dbReference type="InterPro" id="IPR025067">
    <property type="entry name" value="DUF4079"/>
</dbReference>
<dbReference type="OrthoDB" id="458200at2"/>
<comment type="caution">
    <text evidence="2">The sequence shown here is derived from an EMBL/GenBank/DDBJ whole genome shotgun (WGS) entry which is preliminary data.</text>
</comment>
<gene>
    <name evidence="2" type="ORF">NIES1031_19875</name>
</gene>
<proteinExistence type="predicted"/>
<evidence type="ECO:0008006" key="4">
    <source>
        <dbReference type="Google" id="ProtNLM"/>
    </source>
</evidence>
<sequence length="154" mass="17281">MELSQDVKFWLNFIHPVLMWGLLAASFYALYLGVQVRRTRYAEGEVKKELIKGRYNVKHYQIGSVILALMVLGTLAAMGVTYINNQKLFLGPHLLVGLAMTGIIAVSASLSPFMQKGQNWARYTHIVLNSVLLALFSWQAVSGVQIIQNILSKR</sequence>
<keyword evidence="1" id="KW-0472">Membrane</keyword>
<feature type="transmembrane region" description="Helical" evidence="1">
    <location>
        <begin position="62"/>
        <end position="83"/>
    </location>
</feature>
<evidence type="ECO:0000256" key="1">
    <source>
        <dbReference type="SAM" id="Phobius"/>
    </source>
</evidence>
<keyword evidence="1" id="KW-0812">Transmembrane</keyword>
<dbReference type="AlphaFoldDB" id="A0A1U7HGQ0"/>
<protein>
    <recommendedName>
        <fullName evidence="4">DUF4079 domain-containing protein</fullName>
    </recommendedName>
</protein>
<keyword evidence="3" id="KW-1185">Reference proteome</keyword>
<dbReference type="RefSeq" id="WP_073551201.1">
    <property type="nucleotide sequence ID" value="NZ_CAWMVK010000011.1"/>
</dbReference>
<dbReference type="Proteomes" id="UP000185984">
    <property type="component" value="Unassembled WGS sequence"/>
</dbReference>
<dbReference type="EMBL" id="MRCC01000019">
    <property type="protein sequence ID" value="OKH22708.1"/>
    <property type="molecule type" value="Genomic_DNA"/>
</dbReference>
<feature type="transmembrane region" description="Helical" evidence="1">
    <location>
        <begin position="13"/>
        <end position="34"/>
    </location>
</feature>
<name>A0A1U7HGQ0_9CHRO</name>
<dbReference type="Pfam" id="PF13301">
    <property type="entry name" value="DUF4079"/>
    <property type="match status" value="1"/>
</dbReference>
<dbReference type="PANTHER" id="PTHR34679">
    <property type="match status" value="1"/>
</dbReference>
<accession>A0A1U7HGQ0</accession>
<feature type="transmembrane region" description="Helical" evidence="1">
    <location>
        <begin position="95"/>
        <end position="114"/>
    </location>
</feature>
<reference evidence="2 3" key="1">
    <citation type="submission" date="2016-11" db="EMBL/GenBank/DDBJ databases">
        <title>Draft Genome Sequences of Nine Cyanobacterial Strains from Diverse Habitats.</title>
        <authorList>
            <person name="Zhu T."/>
            <person name="Hou S."/>
            <person name="Lu X."/>
            <person name="Hess W.R."/>
        </authorList>
    </citation>
    <scope>NUCLEOTIDE SEQUENCE [LARGE SCALE GENOMIC DNA]</scope>
    <source>
        <strain evidence="2 3">5.2 s.c.1</strain>
    </source>
</reference>
<organism evidence="2 3">
    <name type="scientific">Chroogloeocystis siderophila 5.2 s.c.1</name>
    <dbReference type="NCBI Taxonomy" id="247279"/>
    <lineage>
        <taxon>Bacteria</taxon>
        <taxon>Bacillati</taxon>
        <taxon>Cyanobacteriota</taxon>
        <taxon>Cyanophyceae</taxon>
        <taxon>Oscillatoriophycideae</taxon>
        <taxon>Chroococcales</taxon>
        <taxon>Chroococcaceae</taxon>
        <taxon>Chroogloeocystis</taxon>
    </lineage>
</organism>
<dbReference type="STRING" id="247279.NIES1031_19875"/>
<evidence type="ECO:0000313" key="3">
    <source>
        <dbReference type="Proteomes" id="UP000185984"/>
    </source>
</evidence>
<evidence type="ECO:0000313" key="2">
    <source>
        <dbReference type="EMBL" id="OKH22708.1"/>
    </source>
</evidence>
<feature type="transmembrane region" description="Helical" evidence="1">
    <location>
        <begin position="126"/>
        <end position="147"/>
    </location>
</feature>
<dbReference type="PANTHER" id="PTHR34679:SF2">
    <property type="entry name" value="OS02G0122500 PROTEIN"/>
    <property type="match status" value="1"/>
</dbReference>